<evidence type="ECO:0000313" key="12">
    <source>
        <dbReference type="Proteomes" id="UP000663866"/>
    </source>
</evidence>
<dbReference type="EMBL" id="CAJOBI010000124">
    <property type="protein sequence ID" value="CAF3796138.1"/>
    <property type="molecule type" value="Genomic_DNA"/>
</dbReference>
<dbReference type="PANTHER" id="PTHR24413">
    <property type="entry name" value="SPECKLE-TYPE POZ PROTEIN"/>
    <property type="match status" value="1"/>
</dbReference>
<comment type="caution">
    <text evidence="10">The sequence shown here is derived from an EMBL/GenBank/DDBJ whole genome shotgun (WGS) entry which is preliminary data.</text>
</comment>
<dbReference type="InterPro" id="IPR011333">
    <property type="entry name" value="SKP1/BTB/POZ_sf"/>
</dbReference>
<organism evidence="10 12">
    <name type="scientific">Rotaria magnacalcarata</name>
    <dbReference type="NCBI Taxonomy" id="392030"/>
    <lineage>
        <taxon>Eukaryota</taxon>
        <taxon>Metazoa</taxon>
        <taxon>Spiralia</taxon>
        <taxon>Gnathifera</taxon>
        <taxon>Rotifera</taxon>
        <taxon>Eurotatoria</taxon>
        <taxon>Bdelloidea</taxon>
        <taxon>Philodinida</taxon>
        <taxon>Philodinidae</taxon>
        <taxon>Rotaria</taxon>
    </lineage>
</organism>
<evidence type="ECO:0000313" key="11">
    <source>
        <dbReference type="EMBL" id="CAF3974533.1"/>
    </source>
</evidence>
<dbReference type="Proteomes" id="UP000681967">
    <property type="component" value="Unassembled WGS sequence"/>
</dbReference>
<dbReference type="EMBL" id="CAJNRE010004097">
    <property type="protein sequence ID" value="CAF2032707.1"/>
    <property type="molecule type" value="Genomic_DNA"/>
</dbReference>
<reference evidence="10" key="1">
    <citation type="submission" date="2021-02" db="EMBL/GenBank/DDBJ databases">
        <authorList>
            <person name="Nowell W R."/>
        </authorList>
    </citation>
    <scope>NUCLEOTIDE SEQUENCE</scope>
</reference>
<dbReference type="PROSITE" id="PS50097">
    <property type="entry name" value="BTB"/>
    <property type="match status" value="1"/>
</dbReference>
<dbReference type="Proteomes" id="UP000681720">
    <property type="component" value="Unassembled WGS sequence"/>
</dbReference>
<dbReference type="Pfam" id="PF00651">
    <property type="entry name" value="BTB"/>
    <property type="match status" value="1"/>
</dbReference>
<dbReference type="EMBL" id="CAJNOW010002551">
    <property type="protein sequence ID" value="CAF1356122.1"/>
    <property type="molecule type" value="Genomic_DNA"/>
</dbReference>
<dbReference type="Proteomes" id="UP000663824">
    <property type="component" value="Unassembled WGS sequence"/>
</dbReference>
<evidence type="ECO:0000313" key="5">
    <source>
        <dbReference type="EMBL" id="CAF2032707.1"/>
    </source>
</evidence>
<dbReference type="Gene3D" id="3.30.710.10">
    <property type="entry name" value="Potassium Channel Kv1.1, Chain A"/>
    <property type="match status" value="1"/>
</dbReference>
<accession>A0A819I0Q8</accession>
<dbReference type="InterPro" id="IPR058897">
    <property type="entry name" value="PAPPA_SD_C"/>
</dbReference>
<evidence type="ECO:0000313" key="3">
    <source>
        <dbReference type="EMBL" id="CAF1375583.1"/>
    </source>
</evidence>
<evidence type="ECO:0000313" key="9">
    <source>
        <dbReference type="EMBL" id="CAF3796138.1"/>
    </source>
</evidence>
<dbReference type="Proteomes" id="UP000676336">
    <property type="component" value="Unassembled WGS sequence"/>
</dbReference>
<sequence>MTESNATVSHVWKREEQWVSTVLQFSSQYNDSTWSANQIIGPPKVFPRHGDIAGAWAQGNRAVDEFVIVGFDRPVHPDQIDIYETYNPGAIIRVSARNSRDKDDWETVWQTEAPHVEGQSRIFSLPCSNLSCGIIDQIRLDINCSAAGNWCEIDCIKLIGYTSHNDMSYKELTANLKQLLTDDCLADVTFELDNGRTISSYRNILSNRCVYFAQLFDEYPSDIQKPIKINNISYEAFYQILYFIYTDTLEPVLQYETCLELMRKADEYYLSPIYDQAFENLKKIINKTNVLKLYVQSGLFSTSSDLNQPDNIILNDVINLCVEFIQKNRRDVYFNDQMQQLTKDMLLRLIQLVL</sequence>
<dbReference type="EMBL" id="CAJNOV010009677">
    <property type="protein sequence ID" value="CAF1375583.1"/>
    <property type="molecule type" value="Genomic_DNA"/>
</dbReference>
<keyword evidence="12" id="KW-1185">Reference proteome</keyword>
<dbReference type="InterPro" id="IPR000210">
    <property type="entry name" value="BTB/POZ_dom"/>
</dbReference>
<evidence type="ECO:0000313" key="6">
    <source>
        <dbReference type="EMBL" id="CAF2145740.1"/>
    </source>
</evidence>
<dbReference type="Proteomes" id="UP000663834">
    <property type="component" value="Unassembled WGS sequence"/>
</dbReference>
<dbReference type="OrthoDB" id="2153609at2759"/>
<dbReference type="Proteomes" id="UP000663887">
    <property type="component" value="Unassembled WGS sequence"/>
</dbReference>
<dbReference type="Pfam" id="PF25900">
    <property type="entry name" value="PAPPA"/>
    <property type="match status" value="1"/>
</dbReference>
<evidence type="ECO:0000313" key="2">
    <source>
        <dbReference type="EMBL" id="CAF1356122.1"/>
    </source>
</evidence>
<dbReference type="Proteomes" id="UP000663856">
    <property type="component" value="Unassembled WGS sequence"/>
</dbReference>
<dbReference type="SUPFAM" id="SSF54695">
    <property type="entry name" value="POZ domain"/>
    <property type="match status" value="1"/>
</dbReference>
<evidence type="ECO:0000313" key="7">
    <source>
        <dbReference type="EMBL" id="CAF3772499.1"/>
    </source>
</evidence>
<dbReference type="EMBL" id="CAJOBJ010000018">
    <property type="protein sequence ID" value="CAF3783873.1"/>
    <property type="molecule type" value="Genomic_DNA"/>
</dbReference>
<evidence type="ECO:0000313" key="4">
    <source>
        <dbReference type="EMBL" id="CAF1986199.1"/>
    </source>
</evidence>
<dbReference type="EMBL" id="CAJOBH010000226">
    <property type="protein sequence ID" value="CAF3772499.1"/>
    <property type="molecule type" value="Genomic_DNA"/>
</dbReference>
<proteinExistence type="predicted"/>
<dbReference type="CDD" id="cd18186">
    <property type="entry name" value="BTB_POZ_ZBTB_KLHL-like"/>
    <property type="match status" value="1"/>
</dbReference>
<dbReference type="Proteomes" id="UP000663855">
    <property type="component" value="Unassembled WGS sequence"/>
</dbReference>
<protein>
    <recommendedName>
        <fullName evidence="1">BTB domain-containing protein</fullName>
    </recommendedName>
</protein>
<dbReference type="Proteomes" id="UP000663842">
    <property type="component" value="Unassembled WGS sequence"/>
</dbReference>
<dbReference type="Proteomes" id="UP000663866">
    <property type="component" value="Unassembled WGS sequence"/>
</dbReference>
<dbReference type="EMBL" id="CAJNRG010000223">
    <property type="protein sequence ID" value="CAF1986199.1"/>
    <property type="molecule type" value="Genomic_DNA"/>
</dbReference>
<dbReference type="SMART" id="SM00225">
    <property type="entry name" value="BTB"/>
    <property type="match status" value="1"/>
</dbReference>
<dbReference type="EMBL" id="CAJOBF010001685">
    <property type="protein sequence ID" value="CAF3974533.1"/>
    <property type="molecule type" value="Genomic_DNA"/>
</dbReference>
<gene>
    <name evidence="7" type="ORF">BYL167_LOCUS1478</name>
    <name evidence="3" type="ORF">CJN711_LOCUS20673</name>
    <name evidence="8" type="ORF">GIL414_LOCUS191</name>
    <name evidence="2" type="ORF">KQP761_LOCUS7490</name>
    <name evidence="5" type="ORF">MBJ925_LOCUS10120</name>
    <name evidence="10" type="ORF">OVN521_LOCUS10038</name>
    <name evidence="9" type="ORF">SMN809_LOCUS910</name>
    <name evidence="11" type="ORF">UXM345_LOCUS14678</name>
    <name evidence="6" type="ORF">WKI299_LOCUS29236</name>
    <name evidence="4" type="ORF">XDN619_LOCUS2617</name>
</gene>
<evidence type="ECO:0000259" key="1">
    <source>
        <dbReference type="PROSITE" id="PS50097"/>
    </source>
</evidence>
<dbReference type="EMBL" id="CAJOBG010001259">
    <property type="protein sequence ID" value="CAF3911013.1"/>
    <property type="molecule type" value="Genomic_DNA"/>
</dbReference>
<name>A0A819I0Q8_9BILA</name>
<dbReference type="EMBL" id="CAJNRF010013016">
    <property type="protein sequence ID" value="CAF2145740.1"/>
    <property type="molecule type" value="Genomic_DNA"/>
</dbReference>
<evidence type="ECO:0000313" key="8">
    <source>
        <dbReference type="EMBL" id="CAF3783873.1"/>
    </source>
</evidence>
<evidence type="ECO:0000313" key="10">
    <source>
        <dbReference type="EMBL" id="CAF3911013.1"/>
    </source>
</evidence>
<dbReference type="AlphaFoldDB" id="A0A819I0Q8"/>
<feature type="domain" description="BTB" evidence="1">
    <location>
        <begin position="186"/>
        <end position="250"/>
    </location>
</feature>